<dbReference type="InterPro" id="IPR000742">
    <property type="entry name" value="EGF"/>
</dbReference>
<feature type="domain" description="EGF-like" evidence="3">
    <location>
        <begin position="88"/>
        <end position="120"/>
    </location>
</feature>
<sequence length="266" mass="27927">MSTSLILVYLVVALTFSSCTAHRNRWWNSPRPAISLRRLHCDKVEQFDLCRCCPVDPCDAVECLNGGECIGDGVCQCVSGYSGPTCNIDPCDGVECLNGGQCVGEGVCNCTFGFGGANCNRRVCNVTECTDRSGSCISVRCTTDATNCGGNVCNTANNELCIDDTCVDEGDVCGDINGTEFVCVDTGKPCGEGFCAPTFSPNLCIIETCRFTVGCDADETTCSDFGGSCSDGVCLATCNEETDCTGLPCIGGFCADLKCGETICIF</sequence>
<dbReference type="AlphaFoldDB" id="A0AAN8K8T5"/>
<feature type="chain" id="PRO_5042818048" description="EGF-like domain-containing protein" evidence="2">
    <location>
        <begin position="22"/>
        <end position="266"/>
    </location>
</feature>
<evidence type="ECO:0000313" key="5">
    <source>
        <dbReference type="Proteomes" id="UP001347796"/>
    </source>
</evidence>
<organism evidence="4 5">
    <name type="scientific">Patella caerulea</name>
    <name type="common">Rayed Mediterranean limpet</name>
    <dbReference type="NCBI Taxonomy" id="87958"/>
    <lineage>
        <taxon>Eukaryota</taxon>
        <taxon>Metazoa</taxon>
        <taxon>Spiralia</taxon>
        <taxon>Lophotrochozoa</taxon>
        <taxon>Mollusca</taxon>
        <taxon>Gastropoda</taxon>
        <taxon>Patellogastropoda</taxon>
        <taxon>Patelloidea</taxon>
        <taxon>Patellidae</taxon>
        <taxon>Patella</taxon>
    </lineage>
</organism>
<dbReference type="EMBL" id="JAZGQO010000005">
    <property type="protein sequence ID" value="KAK6186769.1"/>
    <property type="molecule type" value="Genomic_DNA"/>
</dbReference>
<evidence type="ECO:0000256" key="2">
    <source>
        <dbReference type="SAM" id="SignalP"/>
    </source>
</evidence>
<feature type="disulfide bond" evidence="1">
    <location>
        <begin position="110"/>
        <end position="119"/>
    </location>
</feature>
<proteinExistence type="predicted"/>
<gene>
    <name evidence="4" type="ORF">SNE40_006045</name>
</gene>
<keyword evidence="1" id="KW-1015">Disulfide bond</keyword>
<dbReference type="PROSITE" id="PS50026">
    <property type="entry name" value="EGF_3"/>
    <property type="match status" value="2"/>
</dbReference>
<dbReference type="PROSITE" id="PS00022">
    <property type="entry name" value="EGF_1"/>
    <property type="match status" value="2"/>
</dbReference>
<feature type="domain" description="EGF-like" evidence="3">
    <location>
        <begin position="54"/>
        <end position="87"/>
    </location>
</feature>
<dbReference type="Gene3D" id="2.10.25.10">
    <property type="entry name" value="Laminin"/>
    <property type="match status" value="1"/>
</dbReference>
<reference evidence="4 5" key="1">
    <citation type="submission" date="2024-01" db="EMBL/GenBank/DDBJ databases">
        <title>The genome of the rayed Mediterranean limpet Patella caerulea (Linnaeus, 1758).</title>
        <authorList>
            <person name="Anh-Thu Weber A."/>
            <person name="Halstead-Nussloch G."/>
        </authorList>
    </citation>
    <scope>NUCLEOTIDE SEQUENCE [LARGE SCALE GENOMIC DNA]</scope>
    <source>
        <strain evidence="4">AATW-2023a</strain>
        <tissue evidence="4">Whole specimen</tissue>
    </source>
</reference>
<feature type="disulfide bond" evidence="1">
    <location>
        <begin position="77"/>
        <end position="86"/>
    </location>
</feature>
<accession>A0AAN8K8T5</accession>
<evidence type="ECO:0000313" key="4">
    <source>
        <dbReference type="EMBL" id="KAK6186769.1"/>
    </source>
</evidence>
<comment type="caution">
    <text evidence="1">Lacks conserved residue(s) required for the propagation of feature annotation.</text>
</comment>
<keyword evidence="1" id="KW-0245">EGF-like domain</keyword>
<keyword evidence="5" id="KW-1185">Reference proteome</keyword>
<dbReference type="PROSITE" id="PS01186">
    <property type="entry name" value="EGF_2"/>
    <property type="match status" value="2"/>
</dbReference>
<evidence type="ECO:0000259" key="3">
    <source>
        <dbReference type="PROSITE" id="PS50026"/>
    </source>
</evidence>
<keyword evidence="2" id="KW-0732">Signal</keyword>
<comment type="caution">
    <text evidence="4">The sequence shown here is derived from an EMBL/GenBank/DDBJ whole genome shotgun (WGS) entry which is preliminary data.</text>
</comment>
<name>A0AAN8K8T5_PATCE</name>
<evidence type="ECO:0000256" key="1">
    <source>
        <dbReference type="PROSITE-ProRule" id="PRU00076"/>
    </source>
</evidence>
<protein>
    <recommendedName>
        <fullName evidence="3">EGF-like domain-containing protein</fullName>
    </recommendedName>
</protein>
<dbReference type="SMART" id="SM00181">
    <property type="entry name" value="EGF"/>
    <property type="match status" value="2"/>
</dbReference>
<feature type="signal peptide" evidence="2">
    <location>
        <begin position="1"/>
        <end position="21"/>
    </location>
</feature>
<dbReference type="Proteomes" id="UP001347796">
    <property type="component" value="Unassembled WGS sequence"/>
</dbReference>